<evidence type="ECO:0000256" key="4">
    <source>
        <dbReference type="ARBA" id="ARBA00022807"/>
    </source>
</evidence>
<evidence type="ECO:0000259" key="8">
    <source>
        <dbReference type="SMART" id="SM00848"/>
    </source>
</evidence>
<dbReference type="GO" id="GO:0006508">
    <property type="term" value="P:proteolysis"/>
    <property type="evidence" value="ECO:0007669"/>
    <property type="project" value="UniProtKB-KW"/>
</dbReference>
<proteinExistence type="inferred from homology"/>
<dbReference type="InterPro" id="IPR039417">
    <property type="entry name" value="Peptidase_C1A_papain-like"/>
</dbReference>
<organism evidence="9 10">
    <name type="scientific">Dipteronia dyeriana</name>
    <dbReference type="NCBI Taxonomy" id="168575"/>
    <lineage>
        <taxon>Eukaryota</taxon>
        <taxon>Viridiplantae</taxon>
        <taxon>Streptophyta</taxon>
        <taxon>Embryophyta</taxon>
        <taxon>Tracheophyta</taxon>
        <taxon>Spermatophyta</taxon>
        <taxon>Magnoliopsida</taxon>
        <taxon>eudicotyledons</taxon>
        <taxon>Gunneridae</taxon>
        <taxon>Pentapetalae</taxon>
        <taxon>rosids</taxon>
        <taxon>malvids</taxon>
        <taxon>Sapindales</taxon>
        <taxon>Sapindaceae</taxon>
        <taxon>Hippocastanoideae</taxon>
        <taxon>Acereae</taxon>
        <taxon>Dipteronia</taxon>
    </lineage>
</organism>
<dbReference type="Gene3D" id="3.90.70.10">
    <property type="entry name" value="Cysteine proteinases"/>
    <property type="match status" value="1"/>
</dbReference>
<evidence type="ECO:0000256" key="5">
    <source>
        <dbReference type="ARBA" id="ARBA00023157"/>
    </source>
</evidence>
<dbReference type="InterPro" id="IPR038765">
    <property type="entry name" value="Papain-like_cys_pep_sf"/>
</dbReference>
<accession>A0AAD9XJU0</accession>
<dbReference type="InterPro" id="IPR013128">
    <property type="entry name" value="Peptidase_C1A"/>
</dbReference>
<dbReference type="Pfam" id="PF00112">
    <property type="entry name" value="Peptidase_C1"/>
    <property type="match status" value="1"/>
</dbReference>
<dbReference type="InterPro" id="IPR025660">
    <property type="entry name" value="Pept_his_AS"/>
</dbReference>
<dbReference type="PRINTS" id="PR00705">
    <property type="entry name" value="PAPAIN"/>
</dbReference>
<comment type="similarity">
    <text evidence="1">Belongs to the peptidase C1 family.</text>
</comment>
<dbReference type="PANTHER" id="PTHR12411">
    <property type="entry name" value="CYSTEINE PROTEASE FAMILY C1-RELATED"/>
    <property type="match status" value="1"/>
</dbReference>
<keyword evidence="6" id="KW-0732">Signal</keyword>
<dbReference type="AlphaFoldDB" id="A0AAD9XJU0"/>
<dbReference type="Proteomes" id="UP001280121">
    <property type="component" value="Unassembled WGS sequence"/>
</dbReference>
<keyword evidence="10" id="KW-1185">Reference proteome</keyword>
<evidence type="ECO:0000256" key="6">
    <source>
        <dbReference type="SAM" id="SignalP"/>
    </source>
</evidence>
<evidence type="ECO:0000256" key="2">
    <source>
        <dbReference type="ARBA" id="ARBA00022670"/>
    </source>
</evidence>
<evidence type="ECO:0000313" key="10">
    <source>
        <dbReference type="Proteomes" id="UP001280121"/>
    </source>
</evidence>
<keyword evidence="2" id="KW-0645">Protease</keyword>
<feature type="signal peptide" evidence="6">
    <location>
        <begin position="1"/>
        <end position="25"/>
    </location>
</feature>
<dbReference type="SUPFAM" id="SSF54001">
    <property type="entry name" value="Cysteine proteinases"/>
    <property type="match status" value="1"/>
</dbReference>
<comment type="caution">
    <text evidence="9">The sequence shown here is derived from an EMBL/GenBank/DDBJ whole genome shotgun (WGS) entry which is preliminary data.</text>
</comment>
<evidence type="ECO:0000256" key="3">
    <source>
        <dbReference type="ARBA" id="ARBA00022801"/>
    </source>
</evidence>
<feature type="domain" description="Cathepsin propeptide inhibitor" evidence="8">
    <location>
        <begin position="52"/>
        <end position="108"/>
    </location>
</feature>
<dbReference type="EMBL" id="JANJYI010000002">
    <property type="protein sequence ID" value="KAK2660633.1"/>
    <property type="molecule type" value="Genomic_DNA"/>
</dbReference>
<dbReference type="Pfam" id="PF08246">
    <property type="entry name" value="Inhibitor_I29"/>
    <property type="match status" value="1"/>
</dbReference>
<dbReference type="GO" id="GO:0008234">
    <property type="term" value="F:cysteine-type peptidase activity"/>
    <property type="evidence" value="ECO:0007669"/>
    <property type="project" value="UniProtKB-KW"/>
</dbReference>
<dbReference type="InterPro" id="IPR000668">
    <property type="entry name" value="Peptidase_C1A_C"/>
</dbReference>
<dbReference type="SMART" id="SM00645">
    <property type="entry name" value="Pept_C1"/>
    <property type="match status" value="1"/>
</dbReference>
<keyword evidence="3" id="KW-0378">Hydrolase</keyword>
<dbReference type="PROSITE" id="PS00639">
    <property type="entry name" value="THIOL_PROTEASE_HIS"/>
    <property type="match status" value="1"/>
</dbReference>
<feature type="chain" id="PRO_5041963854" evidence="6">
    <location>
        <begin position="26"/>
        <end position="377"/>
    </location>
</feature>
<sequence length="377" mass="41441">MAASSFYSLILLISLLSTTFTSMQGFIDDRLIQQVVSSDGRDDLLTSAEHQFSAFKKKYGKTYPTQDEEDYRFGVFISNLRRARRNQMMDPTAVHGVTKFSDLTPSEFGRRYLGSGRQIQLSKDLSKGPILPTDDLPLTMNWTAKGAVTPVKNQGTCDGCWAFSTIAVLEGAHFLANGQLFNLSEQQLIDCSTECNKNGKVCNHGCEGGNRVLAFKYMENSGGVVQAKNYRFIGNNSGLCNVTENSQIVASLCRFHLIEDDHDQYAANLVKHGPIAVSIPIKFLPAQTYTGGVFCPQVNCMSNEITRHAVVLVGYNNGTSTDSDQKKVFSWIVKNSWGNDWGEGGFFRVCRGLLKACGNHPVALYAIAKNNTTGSCA</sequence>
<feature type="domain" description="Peptidase C1A papain C-terminal" evidence="7">
    <location>
        <begin position="136"/>
        <end position="367"/>
    </location>
</feature>
<evidence type="ECO:0000313" key="9">
    <source>
        <dbReference type="EMBL" id="KAK2660633.1"/>
    </source>
</evidence>
<keyword evidence="5" id="KW-1015">Disulfide bond</keyword>
<reference evidence="9" key="1">
    <citation type="journal article" date="2023" name="Plant J.">
        <title>Genome sequences and population genomics provide insights into the demographic history, inbreeding, and mutation load of two 'living fossil' tree species of Dipteronia.</title>
        <authorList>
            <person name="Feng Y."/>
            <person name="Comes H.P."/>
            <person name="Chen J."/>
            <person name="Zhu S."/>
            <person name="Lu R."/>
            <person name="Zhang X."/>
            <person name="Li P."/>
            <person name="Qiu J."/>
            <person name="Olsen K.M."/>
            <person name="Qiu Y."/>
        </authorList>
    </citation>
    <scope>NUCLEOTIDE SEQUENCE</scope>
    <source>
        <strain evidence="9">KIB01</strain>
    </source>
</reference>
<evidence type="ECO:0000259" key="7">
    <source>
        <dbReference type="SMART" id="SM00645"/>
    </source>
</evidence>
<protein>
    <submittedName>
        <fullName evidence="9">Uncharacterized protein</fullName>
    </submittedName>
</protein>
<dbReference type="SMART" id="SM00848">
    <property type="entry name" value="Inhibitor_I29"/>
    <property type="match status" value="1"/>
</dbReference>
<evidence type="ECO:0000256" key="1">
    <source>
        <dbReference type="ARBA" id="ARBA00008455"/>
    </source>
</evidence>
<dbReference type="InterPro" id="IPR013201">
    <property type="entry name" value="Prot_inhib_I29"/>
</dbReference>
<dbReference type="CDD" id="cd02248">
    <property type="entry name" value="Peptidase_C1A"/>
    <property type="match status" value="1"/>
</dbReference>
<gene>
    <name evidence="9" type="ORF">Ddye_007166</name>
</gene>
<name>A0AAD9XJU0_9ROSI</name>
<keyword evidence="4" id="KW-0788">Thiol protease</keyword>